<evidence type="ECO:0000256" key="6">
    <source>
        <dbReference type="ARBA" id="ARBA00022691"/>
    </source>
</evidence>
<evidence type="ECO:0000256" key="5">
    <source>
        <dbReference type="ARBA" id="ARBA00022679"/>
    </source>
</evidence>
<dbReference type="InterPro" id="IPR002877">
    <property type="entry name" value="RNA_MeTrfase_FtsJ_dom"/>
</dbReference>
<dbReference type="EMBL" id="JBJQND010000005">
    <property type="protein sequence ID" value="KAL3876745.1"/>
    <property type="molecule type" value="Genomic_DNA"/>
</dbReference>
<protein>
    <recommendedName>
        <fullName evidence="9">rRNA methyltransferase 2, mitochondrial</fullName>
    </recommendedName>
</protein>
<evidence type="ECO:0000256" key="9">
    <source>
        <dbReference type="ARBA" id="ARBA00041184"/>
    </source>
</evidence>
<dbReference type="PANTHER" id="PTHR10920:SF18">
    <property type="entry name" value="RRNA METHYLTRANSFERASE 2, MITOCHONDRIAL"/>
    <property type="match status" value="1"/>
</dbReference>
<feature type="domain" description="Ribosomal RNA methyltransferase FtsJ" evidence="11">
    <location>
        <begin position="63"/>
        <end position="248"/>
    </location>
</feature>
<evidence type="ECO:0000256" key="7">
    <source>
        <dbReference type="ARBA" id="ARBA00022946"/>
    </source>
</evidence>
<comment type="similarity">
    <text evidence="2">Belongs to the class I-like SAM-binding methyltransferase superfamily. RNA methyltransferase RlmE family.</text>
</comment>
<keyword evidence="6 10" id="KW-0949">S-adenosyl-L-methionine</keyword>
<keyword evidence="7" id="KW-0809">Transit peptide</keyword>
<dbReference type="InterPro" id="IPR029063">
    <property type="entry name" value="SAM-dependent_MTases_sf"/>
</dbReference>
<accession>A0ABD3WW21</accession>
<evidence type="ECO:0000256" key="3">
    <source>
        <dbReference type="ARBA" id="ARBA00022552"/>
    </source>
</evidence>
<keyword evidence="13" id="KW-1185">Reference proteome</keyword>
<evidence type="ECO:0000256" key="2">
    <source>
        <dbReference type="ARBA" id="ARBA00009258"/>
    </source>
</evidence>
<evidence type="ECO:0000259" key="11">
    <source>
        <dbReference type="Pfam" id="PF01728"/>
    </source>
</evidence>
<dbReference type="Gene3D" id="3.40.50.150">
    <property type="entry name" value="Vaccinia Virus protein VP39"/>
    <property type="match status" value="1"/>
</dbReference>
<evidence type="ECO:0000256" key="4">
    <source>
        <dbReference type="ARBA" id="ARBA00022603"/>
    </source>
</evidence>
<keyword evidence="5" id="KW-0808">Transferase</keyword>
<evidence type="ECO:0000313" key="13">
    <source>
        <dbReference type="Proteomes" id="UP001634394"/>
    </source>
</evidence>
<dbReference type="FunFam" id="3.40.50.150:FF:000129">
    <property type="entry name" value="Mitochondrial rRNA methyltransferase 2"/>
    <property type="match status" value="1"/>
</dbReference>
<organism evidence="12 13">
    <name type="scientific">Sinanodonta woodiana</name>
    <name type="common">Chinese pond mussel</name>
    <name type="synonym">Anodonta woodiana</name>
    <dbReference type="NCBI Taxonomy" id="1069815"/>
    <lineage>
        <taxon>Eukaryota</taxon>
        <taxon>Metazoa</taxon>
        <taxon>Spiralia</taxon>
        <taxon>Lophotrochozoa</taxon>
        <taxon>Mollusca</taxon>
        <taxon>Bivalvia</taxon>
        <taxon>Autobranchia</taxon>
        <taxon>Heteroconchia</taxon>
        <taxon>Palaeoheterodonta</taxon>
        <taxon>Unionida</taxon>
        <taxon>Unionoidea</taxon>
        <taxon>Unionidae</taxon>
        <taxon>Unioninae</taxon>
        <taxon>Sinanodonta</taxon>
    </lineage>
</organism>
<dbReference type="InterPro" id="IPR050082">
    <property type="entry name" value="RNA_methyltr_RlmE"/>
</dbReference>
<evidence type="ECO:0000256" key="1">
    <source>
        <dbReference type="ARBA" id="ARBA00004173"/>
    </source>
</evidence>
<dbReference type="GO" id="GO:0008168">
    <property type="term" value="F:methyltransferase activity"/>
    <property type="evidence" value="ECO:0007669"/>
    <property type="project" value="UniProtKB-KW"/>
</dbReference>
<dbReference type="GO" id="GO:0005759">
    <property type="term" value="C:mitochondrial matrix"/>
    <property type="evidence" value="ECO:0007669"/>
    <property type="project" value="UniProtKB-ARBA"/>
</dbReference>
<dbReference type="PANTHER" id="PTHR10920">
    <property type="entry name" value="RIBOSOMAL RNA METHYLTRANSFERASE"/>
    <property type="match status" value="1"/>
</dbReference>
<evidence type="ECO:0000256" key="10">
    <source>
        <dbReference type="PIRSR" id="PIRSR005461-1"/>
    </source>
</evidence>
<dbReference type="AlphaFoldDB" id="A0ABD3WW21"/>
<dbReference type="GO" id="GO:1902775">
    <property type="term" value="P:mitochondrial large ribosomal subunit assembly"/>
    <property type="evidence" value="ECO:0007669"/>
    <property type="project" value="UniProtKB-ARBA"/>
</dbReference>
<evidence type="ECO:0000256" key="8">
    <source>
        <dbReference type="ARBA" id="ARBA00023128"/>
    </source>
</evidence>
<keyword evidence="8" id="KW-0496">Mitochondrion</keyword>
<dbReference type="SUPFAM" id="SSF53335">
    <property type="entry name" value="S-adenosyl-L-methionine-dependent methyltransferases"/>
    <property type="match status" value="1"/>
</dbReference>
<dbReference type="PIRSF" id="PIRSF005461">
    <property type="entry name" value="23S_rRNA_mtase"/>
    <property type="match status" value="1"/>
</dbReference>
<name>A0ABD3WW21_SINWO</name>
<keyword evidence="4" id="KW-0489">Methyltransferase</keyword>
<dbReference type="HAMAP" id="MF_01547">
    <property type="entry name" value="RNA_methyltr_E"/>
    <property type="match status" value="1"/>
</dbReference>
<evidence type="ECO:0000313" key="12">
    <source>
        <dbReference type="EMBL" id="KAL3876745.1"/>
    </source>
</evidence>
<dbReference type="InterPro" id="IPR015507">
    <property type="entry name" value="rRNA-MeTfrase_E"/>
</dbReference>
<reference evidence="12 13" key="1">
    <citation type="submission" date="2024-11" db="EMBL/GenBank/DDBJ databases">
        <title>Chromosome-level genome assembly of the freshwater bivalve Anodonta woodiana.</title>
        <authorList>
            <person name="Chen X."/>
        </authorList>
    </citation>
    <scope>NUCLEOTIDE SEQUENCE [LARGE SCALE GENOMIC DNA]</scope>
    <source>
        <strain evidence="12">MN2024</strain>
        <tissue evidence="12">Gills</tissue>
    </source>
</reference>
<comment type="subcellular location">
    <subcellularLocation>
        <location evidence="1">Mitochondrion</location>
    </subcellularLocation>
</comment>
<feature type="active site" description="Proton acceptor" evidence="10">
    <location>
        <position position="205"/>
    </location>
</feature>
<proteinExistence type="inferred from homology"/>
<sequence length="254" mass="28235">MLSGKSSLICRCFSVTLERNINISFNLRKKSPENLKGKSLSSQLWLRRQLNDPYVQKARVENWRCRSAFKLLEIDDKRDILKPGNIVIDCGAAPGSWSQVAVKRVNSSAENPGDPTGIVIGIDIQHMFPVPGATILDQHDFTKKETQVKITELLSGKQADVVLSDMAPNASGSRELDHDQIVQLCMSVLEFSSKVLRPGGTVLCKLWMGRDTQTLNSVMDRMFDRVKVVKPDASRSDSAEIFLLGTDFVGIKKS</sequence>
<gene>
    <name evidence="12" type="ORF">ACJMK2_034542</name>
</gene>
<dbReference type="Proteomes" id="UP001634394">
    <property type="component" value="Unassembled WGS sequence"/>
</dbReference>
<dbReference type="GO" id="GO:0006364">
    <property type="term" value="P:rRNA processing"/>
    <property type="evidence" value="ECO:0007669"/>
    <property type="project" value="UniProtKB-KW"/>
</dbReference>
<keyword evidence="3" id="KW-0698">rRNA processing</keyword>
<dbReference type="Pfam" id="PF01728">
    <property type="entry name" value="FtsJ"/>
    <property type="match status" value="1"/>
</dbReference>
<comment type="caution">
    <text evidence="12">The sequence shown here is derived from an EMBL/GenBank/DDBJ whole genome shotgun (WGS) entry which is preliminary data.</text>
</comment>
<dbReference type="GO" id="GO:0032259">
    <property type="term" value="P:methylation"/>
    <property type="evidence" value="ECO:0007669"/>
    <property type="project" value="UniProtKB-KW"/>
</dbReference>